<keyword evidence="1" id="KW-1133">Transmembrane helix</keyword>
<dbReference type="AlphaFoldDB" id="A0AB39SQU9"/>
<evidence type="ECO:0000313" key="2">
    <source>
        <dbReference type="EMBL" id="XDQ69474.1"/>
    </source>
</evidence>
<organism evidence="2">
    <name type="scientific">Streptomyces sp. R44</name>
    <dbReference type="NCBI Taxonomy" id="3238633"/>
    <lineage>
        <taxon>Bacteria</taxon>
        <taxon>Bacillati</taxon>
        <taxon>Actinomycetota</taxon>
        <taxon>Actinomycetes</taxon>
        <taxon>Kitasatosporales</taxon>
        <taxon>Streptomycetaceae</taxon>
        <taxon>Streptomyces</taxon>
    </lineage>
</organism>
<keyword evidence="1" id="KW-0812">Transmembrane</keyword>
<feature type="transmembrane region" description="Helical" evidence="1">
    <location>
        <begin position="20"/>
        <end position="44"/>
    </location>
</feature>
<gene>
    <name evidence="2" type="ORF">AB5J54_02620</name>
</gene>
<name>A0AB39SQU9_9ACTN</name>
<evidence type="ECO:0000256" key="1">
    <source>
        <dbReference type="SAM" id="Phobius"/>
    </source>
</evidence>
<accession>A0AB39SQU9</accession>
<dbReference type="EMBL" id="CP163444">
    <property type="protein sequence ID" value="XDQ69474.1"/>
    <property type="molecule type" value="Genomic_DNA"/>
</dbReference>
<proteinExistence type="predicted"/>
<reference evidence="2" key="1">
    <citation type="submission" date="2024-07" db="EMBL/GenBank/DDBJ databases">
        <authorList>
            <person name="Yu S.T."/>
        </authorList>
    </citation>
    <scope>NUCLEOTIDE SEQUENCE</scope>
    <source>
        <strain evidence="2">R44</strain>
    </source>
</reference>
<dbReference type="RefSeq" id="WP_369142215.1">
    <property type="nucleotide sequence ID" value="NZ_CP163444.1"/>
</dbReference>
<protein>
    <submittedName>
        <fullName evidence="2">Uncharacterized protein</fullName>
    </submittedName>
</protein>
<keyword evidence="1" id="KW-0472">Membrane</keyword>
<sequence>MSGTDDVTREQPRTPVWRRLLLQAAIGAAGAAGSAAVTWFVYWLQHR</sequence>